<sequence length="554" mass="60369">MWLHSLAFVAILLLGLKTIATSQAQLAEVSRSPRAIDLSTFVRNLLLKSAAASDLKTNIKATPVPRRRPATTLRPPPQRALPPPPQSRYNPNVFFQKSGFGFPFNFGYGQYGFNKFPNFEYSNNGGETIQRALRPQPTTTTTITTTTTTQSPPATPSPPSRRPIVYRPKGRFGKPNFFSYDYNYDDYDYGDPNPPTDPPPSSSPPSALPMTPPPTAAPQPRPRPRPGKYSRLRPTQLSPPATGEPQPSREAPPPPPEEPPAPAPPPPPSRRPIVYRPKGRFGKPNFFSYDYNYGDYDYGDTNPAPDPPSSSSQPPAPPMTPPPPPTAQPGLEENPILRPTQPPPPATEGPPASEKSPSSEPEQPPPPPPPLQTSPAPRPRGRPPQQLRNQLLYQFAAPDDTSTNDAEPPSEQPQSTPDDPNGNSPAAPDAVDDTGDFADSRDVFSPENASEDYIDDNSNDANNDGRQFLQPSRLVDFANDPPQSPDSAPIFDTPFPSNGAPSTQPASYETRFPTNLQYQHSYGSALSSNNPFFGDFSPAYYPSSSSPDYNLPIY</sequence>
<name>A0A1B0C565_9MUSC</name>
<evidence type="ECO:0008006" key="5">
    <source>
        <dbReference type="Google" id="ProtNLM"/>
    </source>
</evidence>
<feature type="compositionally biased region" description="Polar residues" evidence="1">
    <location>
        <begin position="495"/>
        <end position="508"/>
    </location>
</feature>
<feature type="chain" id="PRO_5008405375" description="DUF4794 domain-containing protein" evidence="2">
    <location>
        <begin position="25"/>
        <end position="554"/>
    </location>
</feature>
<proteinExistence type="predicted"/>
<feature type="compositionally biased region" description="Low complexity" evidence="1">
    <location>
        <begin position="349"/>
        <end position="361"/>
    </location>
</feature>
<keyword evidence="2" id="KW-0732">Signal</keyword>
<reference evidence="4" key="1">
    <citation type="submission" date="2015-01" db="EMBL/GenBank/DDBJ databases">
        <authorList>
            <person name="Aksoy S."/>
            <person name="Warren W."/>
            <person name="Wilson R.K."/>
        </authorList>
    </citation>
    <scope>NUCLEOTIDE SEQUENCE [LARGE SCALE GENOMIC DNA]</scope>
    <source>
        <strain evidence="4">IAEA</strain>
    </source>
</reference>
<feature type="signal peptide" evidence="2">
    <location>
        <begin position="1"/>
        <end position="24"/>
    </location>
</feature>
<feature type="compositionally biased region" description="Pro residues" evidence="1">
    <location>
        <begin position="74"/>
        <end position="86"/>
    </location>
</feature>
<feature type="compositionally biased region" description="Pro residues" evidence="1">
    <location>
        <begin position="250"/>
        <end position="270"/>
    </location>
</feature>
<dbReference type="EMBL" id="JXJN01025870">
    <property type="status" value="NOT_ANNOTATED_CDS"/>
    <property type="molecule type" value="Genomic_DNA"/>
</dbReference>
<feature type="compositionally biased region" description="Basic residues" evidence="1">
    <location>
        <begin position="222"/>
        <end position="231"/>
    </location>
</feature>
<evidence type="ECO:0000256" key="1">
    <source>
        <dbReference type="SAM" id="MobiDB-lite"/>
    </source>
</evidence>
<dbReference type="VEuPathDB" id="VectorBase:GPPI049456"/>
<feature type="region of interest" description="Disordered" evidence="1">
    <location>
        <begin position="63"/>
        <end position="88"/>
    </location>
</feature>
<reference evidence="3" key="2">
    <citation type="submission" date="2020-05" db="UniProtKB">
        <authorList>
            <consortium name="EnsemblMetazoa"/>
        </authorList>
    </citation>
    <scope>IDENTIFICATION</scope>
    <source>
        <strain evidence="3">IAEA</strain>
    </source>
</reference>
<keyword evidence="4" id="KW-1185">Reference proteome</keyword>
<feature type="compositionally biased region" description="Pro residues" evidence="1">
    <location>
        <begin position="304"/>
        <end position="327"/>
    </location>
</feature>
<feature type="compositionally biased region" description="Pro residues" evidence="1">
    <location>
        <begin position="362"/>
        <end position="378"/>
    </location>
</feature>
<feature type="compositionally biased region" description="Low complexity" evidence="1">
    <location>
        <begin position="289"/>
        <end position="300"/>
    </location>
</feature>
<evidence type="ECO:0000313" key="3">
    <source>
        <dbReference type="EnsemblMetazoa" id="GPPI049456-PA"/>
    </source>
</evidence>
<dbReference type="EnsemblMetazoa" id="GPPI049456-RA">
    <property type="protein sequence ID" value="GPPI049456-PA"/>
    <property type="gene ID" value="GPPI049456"/>
</dbReference>
<feature type="compositionally biased region" description="Polar residues" evidence="1">
    <location>
        <begin position="412"/>
        <end position="424"/>
    </location>
</feature>
<feature type="compositionally biased region" description="Acidic residues" evidence="1">
    <location>
        <begin position="449"/>
        <end position="458"/>
    </location>
</feature>
<dbReference type="STRING" id="67801.A0A1B0C565"/>
<feature type="compositionally biased region" description="Pro residues" evidence="1">
    <location>
        <begin position="192"/>
        <end position="221"/>
    </location>
</feature>
<evidence type="ECO:0000256" key="2">
    <source>
        <dbReference type="SAM" id="SignalP"/>
    </source>
</evidence>
<protein>
    <recommendedName>
        <fullName evidence="5">DUF4794 domain-containing protein</fullName>
    </recommendedName>
</protein>
<feature type="compositionally biased region" description="Low complexity" evidence="1">
    <location>
        <begin position="134"/>
        <end position="152"/>
    </location>
</feature>
<organism evidence="3 4">
    <name type="scientific">Glossina palpalis gambiensis</name>
    <dbReference type="NCBI Taxonomy" id="67801"/>
    <lineage>
        <taxon>Eukaryota</taxon>
        <taxon>Metazoa</taxon>
        <taxon>Ecdysozoa</taxon>
        <taxon>Arthropoda</taxon>
        <taxon>Hexapoda</taxon>
        <taxon>Insecta</taxon>
        <taxon>Pterygota</taxon>
        <taxon>Neoptera</taxon>
        <taxon>Endopterygota</taxon>
        <taxon>Diptera</taxon>
        <taxon>Brachycera</taxon>
        <taxon>Muscomorpha</taxon>
        <taxon>Hippoboscoidea</taxon>
        <taxon>Glossinidae</taxon>
        <taxon>Glossina</taxon>
    </lineage>
</organism>
<dbReference type="AlphaFoldDB" id="A0A1B0C565"/>
<accession>A0A1B0C565</accession>
<dbReference type="Proteomes" id="UP000092460">
    <property type="component" value="Unassembled WGS sequence"/>
</dbReference>
<evidence type="ECO:0000313" key="4">
    <source>
        <dbReference type="Proteomes" id="UP000092460"/>
    </source>
</evidence>
<feature type="compositionally biased region" description="Low complexity" evidence="1">
    <location>
        <begin position="383"/>
        <end position="394"/>
    </location>
</feature>
<feature type="region of interest" description="Disordered" evidence="1">
    <location>
        <begin position="129"/>
        <end position="508"/>
    </location>
</feature>